<sequence>MDFNLDETEIEKLRTFHLPVLQEFFNRVVDAYPRTSSGLLGSIRNENGTPEMQLEMVKLHNLALFPIHYQRHFSEEVALTQRFRNNVQLVIDTFMSRIHSEHARASLMPHMVCPSGDSAPERDLSVATNSQLWALQFIRLVGRVQCAQDLGYNFDDTEYDLNTIHWMCVDVMDLLSVEIQSGHNLIALVEALVTAVGV</sequence>
<protein>
    <submittedName>
        <fullName evidence="1">Uncharacterized protein</fullName>
    </submittedName>
</protein>
<keyword evidence="2" id="KW-1185">Reference proteome</keyword>
<dbReference type="AlphaFoldDB" id="A0AAW0DDK3"/>
<reference evidence="1 2" key="1">
    <citation type="submission" date="2024-01" db="EMBL/GenBank/DDBJ databases">
        <title>A draft genome for a cacao thread blight-causing isolate of Paramarasmius palmivorus.</title>
        <authorList>
            <person name="Baruah I.K."/>
            <person name="Bukari Y."/>
            <person name="Amoako-Attah I."/>
            <person name="Meinhardt L.W."/>
            <person name="Bailey B.A."/>
            <person name="Cohen S.P."/>
        </authorList>
    </citation>
    <scope>NUCLEOTIDE SEQUENCE [LARGE SCALE GENOMIC DNA]</scope>
    <source>
        <strain evidence="1 2">GH-12</strain>
    </source>
</reference>
<organism evidence="1 2">
    <name type="scientific">Paramarasmius palmivorus</name>
    <dbReference type="NCBI Taxonomy" id="297713"/>
    <lineage>
        <taxon>Eukaryota</taxon>
        <taxon>Fungi</taxon>
        <taxon>Dikarya</taxon>
        <taxon>Basidiomycota</taxon>
        <taxon>Agaricomycotina</taxon>
        <taxon>Agaricomycetes</taxon>
        <taxon>Agaricomycetidae</taxon>
        <taxon>Agaricales</taxon>
        <taxon>Marasmiineae</taxon>
        <taxon>Marasmiaceae</taxon>
        <taxon>Paramarasmius</taxon>
    </lineage>
</organism>
<evidence type="ECO:0000313" key="2">
    <source>
        <dbReference type="Proteomes" id="UP001383192"/>
    </source>
</evidence>
<accession>A0AAW0DDK3</accession>
<dbReference type="Proteomes" id="UP001383192">
    <property type="component" value="Unassembled WGS sequence"/>
</dbReference>
<proteinExistence type="predicted"/>
<gene>
    <name evidence="1" type="ORF">VNI00_005519</name>
</gene>
<name>A0AAW0DDK3_9AGAR</name>
<dbReference type="EMBL" id="JAYKXP010000016">
    <property type="protein sequence ID" value="KAK7049488.1"/>
    <property type="molecule type" value="Genomic_DNA"/>
</dbReference>
<evidence type="ECO:0000313" key="1">
    <source>
        <dbReference type="EMBL" id="KAK7049488.1"/>
    </source>
</evidence>
<comment type="caution">
    <text evidence="1">The sequence shown here is derived from an EMBL/GenBank/DDBJ whole genome shotgun (WGS) entry which is preliminary data.</text>
</comment>